<dbReference type="InterPro" id="IPR050391">
    <property type="entry name" value="Mito_Metabolite_Transporter"/>
</dbReference>
<evidence type="ECO:0000256" key="11">
    <source>
        <dbReference type="SAM" id="MobiDB-lite"/>
    </source>
</evidence>
<feature type="repeat" description="Solcar" evidence="9">
    <location>
        <begin position="241"/>
        <end position="326"/>
    </location>
</feature>
<proteinExistence type="inferred from homology"/>
<feature type="repeat" description="Solcar" evidence="9">
    <location>
        <begin position="138"/>
        <end position="229"/>
    </location>
</feature>
<keyword evidence="8 9" id="KW-0472">Membrane</keyword>
<evidence type="ECO:0000256" key="10">
    <source>
        <dbReference type="RuleBase" id="RU000488"/>
    </source>
</evidence>
<dbReference type="SUPFAM" id="SSF103506">
    <property type="entry name" value="Mitochondrial carrier"/>
    <property type="match status" value="1"/>
</dbReference>
<evidence type="ECO:0000313" key="12">
    <source>
        <dbReference type="EMBL" id="KAL2801016.1"/>
    </source>
</evidence>
<comment type="subcellular location">
    <subcellularLocation>
        <location evidence="1">Membrane</location>
        <topology evidence="1">Multi-pass membrane protein</topology>
    </subcellularLocation>
</comment>
<dbReference type="Pfam" id="PF00153">
    <property type="entry name" value="Mito_carr"/>
    <property type="match status" value="3"/>
</dbReference>
<keyword evidence="3 10" id="KW-0813">Transport</keyword>
<keyword evidence="13" id="KW-1185">Reference proteome</keyword>
<protein>
    <submittedName>
        <fullName evidence="12">Mitochondrial carrier domain-containing protein</fullName>
    </submittedName>
</protein>
<evidence type="ECO:0000256" key="9">
    <source>
        <dbReference type="PROSITE-ProRule" id="PRU00282"/>
    </source>
</evidence>
<dbReference type="EMBL" id="JBFTWV010000002">
    <property type="protein sequence ID" value="KAL2801016.1"/>
    <property type="molecule type" value="Genomic_DNA"/>
</dbReference>
<feature type="repeat" description="Solcar" evidence="9">
    <location>
        <begin position="32"/>
        <end position="124"/>
    </location>
</feature>
<dbReference type="InterPro" id="IPR023395">
    <property type="entry name" value="MCP_dom_sf"/>
</dbReference>
<evidence type="ECO:0000256" key="1">
    <source>
        <dbReference type="ARBA" id="ARBA00004141"/>
    </source>
</evidence>
<keyword evidence="6" id="KW-0496">Mitochondrion</keyword>
<keyword evidence="5" id="KW-0677">Repeat</keyword>
<evidence type="ECO:0000256" key="3">
    <source>
        <dbReference type="ARBA" id="ARBA00022448"/>
    </source>
</evidence>
<evidence type="ECO:0000256" key="6">
    <source>
        <dbReference type="ARBA" id="ARBA00022792"/>
    </source>
</evidence>
<keyword evidence="6" id="KW-0999">Mitochondrion inner membrane</keyword>
<dbReference type="InterPro" id="IPR018108">
    <property type="entry name" value="MCP_transmembrane"/>
</dbReference>
<feature type="region of interest" description="Disordered" evidence="11">
    <location>
        <begin position="1"/>
        <end position="25"/>
    </location>
</feature>
<reference evidence="12 13" key="1">
    <citation type="submission" date="2024-07" db="EMBL/GenBank/DDBJ databases">
        <title>Section-level genome sequencing and comparative genomics of Aspergillus sections Usti and Cavernicolus.</title>
        <authorList>
            <consortium name="Lawrence Berkeley National Laboratory"/>
            <person name="Nybo J.L."/>
            <person name="Vesth T.C."/>
            <person name="Theobald S."/>
            <person name="Frisvad J.C."/>
            <person name="Larsen T.O."/>
            <person name="Kjaerboelling I."/>
            <person name="Rothschild-Mancinelli K."/>
            <person name="Lyhne E.K."/>
            <person name="Kogle M.E."/>
            <person name="Barry K."/>
            <person name="Clum A."/>
            <person name="Na H."/>
            <person name="Ledsgaard L."/>
            <person name="Lin J."/>
            <person name="Lipzen A."/>
            <person name="Kuo A."/>
            <person name="Riley R."/>
            <person name="Mondo S."/>
            <person name="Labutti K."/>
            <person name="Haridas S."/>
            <person name="Pangalinan J."/>
            <person name="Salamov A.A."/>
            <person name="Simmons B.A."/>
            <person name="Magnuson J.K."/>
            <person name="Chen J."/>
            <person name="Drula E."/>
            <person name="Henrissat B."/>
            <person name="Wiebenga A."/>
            <person name="Lubbers R.J."/>
            <person name="Gomes A.C."/>
            <person name="Makela M.R."/>
            <person name="Stajich J."/>
            <person name="Grigoriev I.V."/>
            <person name="Mortensen U.H."/>
            <person name="De Vries R.P."/>
            <person name="Baker S.E."/>
            <person name="Andersen M.R."/>
        </authorList>
    </citation>
    <scope>NUCLEOTIDE SEQUENCE [LARGE SCALE GENOMIC DNA]</scope>
    <source>
        <strain evidence="12 13">CBS 209.92</strain>
    </source>
</reference>
<dbReference type="Gene3D" id="1.50.40.10">
    <property type="entry name" value="Mitochondrial carrier domain"/>
    <property type="match status" value="1"/>
</dbReference>
<dbReference type="PROSITE" id="PS50920">
    <property type="entry name" value="SOLCAR"/>
    <property type="match status" value="3"/>
</dbReference>
<comment type="similarity">
    <text evidence="2 10">Belongs to the mitochondrial carrier (TC 2.A.29) family.</text>
</comment>
<keyword evidence="7" id="KW-1133">Transmembrane helix</keyword>
<gene>
    <name evidence="12" type="ORF">BJX66DRAFT_331951</name>
</gene>
<evidence type="ECO:0000313" key="13">
    <source>
        <dbReference type="Proteomes" id="UP001610563"/>
    </source>
</evidence>
<sequence length="336" mass="36262">MAQIAPSPPIQVHHPTIPAAASNPNPTLKTPAKIQYPLWFGGSASCMAVMVSHPLDLLKVRMQMKPGEVKGSTVETRTGTIGTALRILRSEGARGLYAGFSAGFTRQLTYGTIRIATYETLKHHFTPASTQSQISATLSPLTLTLLASLSGFLGAIPGNASDIANIRMQNDASLPPAKRYGYRHVLHAWSSMYRAEGPFFWTKGIMPNAFRCAMMTGCQLGSYDIFKGLFARWVVGPEQREGVVVHTGASLGAAFVATTVCSPVDVVKTQLMGGGGGERRSVLRVVADLTRSDGVLWVFRGWLPSFVRLGPQTVATLILLEQHKKVYRGLMGAADY</sequence>
<evidence type="ECO:0000256" key="2">
    <source>
        <dbReference type="ARBA" id="ARBA00006375"/>
    </source>
</evidence>
<accession>A0ABR4GQ59</accession>
<dbReference type="PANTHER" id="PTHR45618">
    <property type="entry name" value="MITOCHONDRIAL DICARBOXYLATE CARRIER-RELATED"/>
    <property type="match status" value="1"/>
</dbReference>
<keyword evidence="4 9" id="KW-0812">Transmembrane</keyword>
<comment type="caution">
    <text evidence="12">The sequence shown here is derived from an EMBL/GenBank/DDBJ whole genome shotgun (WGS) entry which is preliminary data.</text>
</comment>
<name>A0ABR4GQ59_9EURO</name>
<evidence type="ECO:0000256" key="5">
    <source>
        <dbReference type="ARBA" id="ARBA00022737"/>
    </source>
</evidence>
<evidence type="ECO:0000256" key="4">
    <source>
        <dbReference type="ARBA" id="ARBA00022692"/>
    </source>
</evidence>
<dbReference type="Proteomes" id="UP001610563">
    <property type="component" value="Unassembled WGS sequence"/>
</dbReference>
<evidence type="ECO:0000256" key="8">
    <source>
        <dbReference type="ARBA" id="ARBA00023136"/>
    </source>
</evidence>
<organism evidence="12 13">
    <name type="scientific">Aspergillus keveii</name>
    <dbReference type="NCBI Taxonomy" id="714993"/>
    <lineage>
        <taxon>Eukaryota</taxon>
        <taxon>Fungi</taxon>
        <taxon>Dikarya</taxon>
        <taxon>Ascomycota</taxon>
        <taxon>Pezizomycotina</taxon>
        <taxon>Eurotiomycetes</taxon>
        <taxon>Eurotiomycetidae</taxon>
        <taxon>Eurotiales</taxon>
        <taxon>Aspergillaceae</taxon>
        <taxon>Aspergillus</taxon>
        <taxon>Aspergillus subgen. Nidulantes</taxon>
    </lineage>
</organism>
<evidence type="ECO:0000256" key="7">
    <source>
        <dbReference type="ARBA" id="ARBA00022989"/>
    </source>
</evidence>